<gene>
    <name evidence="1" type="ORF">H0H81_002261</name>
</gene>
<dbReference type="OrthoDB" id="3257338at2759"/>
<evidence type="ECO:0000313" key="1">
    <source>
        <dbReference type="EMBL" id="KAG5649732.1"/>
    </source>
</evidence>
<proteinExistence type="predicted"/>
<reference evidence="1" key="1">
    <citation type="submission" date="2021-02" db="EMBL/GenBank/DDBJ databases">
        <authorList>
            <person name="Nieuwenhuis M."/>
            <person name="Van De Peppel L.J.J."/>
        </authorList>
    </citation>
    <scope>NUCLEOTIDE SEQUENCE</scope>
    <source>
        <strain evidence="1">D49</strain>
    </source>
</reference>
<keyword evidence="2" id="KW-1185">Reference proteome</keyword>
<organism evidence="1 2">
    <name type="scientific">Sphagnurus paluster</name>
    <dbReference type="NCBI Taxonomy" id="117069"/>
    <lineage>
        <taxon>Eukaryota</taxon>
        <taxon>Fungi</taxon>
        <taxon>Dikarya</taxon>
        <taxon>Basidiomycota</taxon>
        <taxon>Agaricomycotina</taxon>
        <taxon>Agaricomycetes</taxon>
        <taxon>Agaricomycetidae</taxon>
        <taxon>Agaricales</taxon>
        <taxon>Tricholomatineae</taxon>
        <taxon>Lyophyllaceae</taxon>
        <taxon>Sphagnurus</taxon>
    </lineage>
</organism>
<name>A0A9P7GMM4_9AGAR</name>
<dbReference type="Proteomes" id="UP000717328">
    <property type="component" value="Unassembled WGS sequence"/>
</dbReference>
<reference evidence="1" key="2">
    <citation type="submission" date="2021-10" db="EMBL/GenBank/DDBJ databases">
        <title>Phylogenomics reveals ancestral predisposition of the termite-cultivated fungus Termitomyces towards a domesticated lifestyle.</title>
        <authorList>
            <person name="Auxier B."/>
            <person name="Grum-Grzhimaylo A."/>
            <person name="Cardenas M.E."/>
            <person name="Lodge J.D."/>
            <person name="Laessoe T."/>
            <person name="Pedersen O."/>
            <person name="Smith M.E."/>
            <person name="Kuyper T.W."/>
            <person name="Franco-Molano E.A."/>
            <person name="Baroni T.J."/>
            <person name="Aanen D.K."/>
        </authorList>
    </citation>
    <scope>NUCLEOTIDE SEQUENCE</scope>
    <source>
        <strain evidence="1">D49</strain>
    </source>
</reference>
<comment type="caution">
    <text evidence="1">The sequence shown here is derived from an EMBL/GenBank/DDBJ whole genome shotgun (WGS) entry which is preliminary data.</text>
</comment>
<accession>A0A9P7GMM4</accession>
<evidence type="ECO:0000313" key="2">
    <source>
        <dbReference type="Proteomes" id="UP000717328"/>
    </source>
</evidence>
<dbReference type="AlphaFoldDB" id="A0A9P7GMM4"/>
<protein>
    <submittedName>
        <fullName evidence="1">Uncharacterized protein</fullName>
    </submittedName>
</protein>
<sequence>MPEAFKQQAKVANAASVDGVTPTKAQDIVLWLPSSLKAIGIQVSKELQIYEWKLQEGVKAMTRSNAAIETAMESMNGAATKYRAARAALVTLSPGLDTPVWQTSLRALQEEGLRSLSEGLFADTEGTQTPSWIWLHHDVAADQDTDPSLNDALRIKWCCACARCMRWEEELELLEEEMRHILVFLSWKADWWDGRVARRLDMDAATQEGLSSYVCRQVSIQHALRHQFEELWLQFPTIREFWT</sequence>
<dbReference type="EMBL" id="JABCKI010000742">
    <property type="protein sequence ID" value="KAG5649732.1"/>
    <property type="molecule type" value="Genomic_DNA"/>
</dbReference>